<comment type="cofactor">
    <cofactor evidence="1">
        <name>FAD</name>
        <dbReference type="ChEBI" id="CHEBI:57692"/>
    </cofactor>
</comment>
<dbReference type="InterPro" id="IPR004113">
    <property type="entry name" value="FAD-bd_oxidored_4_C"/>
</dbReference>
<protein>
    <recommendedName>
        <fullName evidence="7">D-lactate dehydrogenase (cytochrome)</fullName>
        <ecNumber evidence="7">1.1.2.4</ecNumber>
    </recommendedName>
</protein>
<proteinExistence type="inferred from homology"/>
<dbReference type="SUPFAM" id="SSF55103">
    <property type="entry name" value="FAD-linked oxidases, C-terminal domain"/>
    <property type="match status" value="1"/>
</dbReference>
<keyword evidence="4" id="KW-0274">FAD</keyword>
<dbReference type="SUPFAM" id="SSF56176">
    <property type="entry name" value="FAD-binding/transporter-associated domain-like"/>
    <property type="match status" value="1"/>
</dbReference>
<dbReference type="PROSITE" id="PS51387">
    <property type="entry name" value="FAD_PCMH"/>
    <property type="match status" value="1"/>
</dbReference>
<dbReference type="Proteomes" id="UP000197032">
    <property type="component" value="Unassembled WGS sequence"/>
</dbReference>
<comment type="caution">
    <text evidence="9">The sequence shown here is derived from an EMBL/GenBank/DDBJ whole genome shotgun (WGS) entry which is preliminary data.</text>
</comment>
<dbReference type="InterPro" id="IPR006094">
    <property type="entry name" value="Oxid_FAD_bind_N"/>
</dbReference>
<accession>A0A1Z5HVD0</accession>
<organism evidence="9 10">
    <name type="scientific">Calderihabitans maritimus</name>
    <dbReference type="NCBI Taxonomy" id="1246530"/>
    <lineage>
        <taxon>Bacteria</taxon>
        <taxon>Bacillati</taxon>
        <taxon>Bacillota</taxon>
        <taxon>Clostridia</taxon>
        <taxon>Neomoorellales</taxon>
        <taxon>Calderihabitantaceae</taxon>
        <taxon>Calderihabitans</taxon>
    </lineage>
</organism>
<dbReference type="Gene3D" id="3.30.70.2740">
    <property type="match status" value="1"/>
</dbReference>
<evidence type="ECO:0000256" key="3">
    <source>
        <dbReference type="ARBA" id="ARBA00022630"/>
    </source>
</evidence>
<dbReference type="GO" id="GO:1903457">
    <property type="term" value="P:lactate catabolic process"/>
    <property type="evidence" value="ECO:0007669"/>
    <property type="project" value="TreeGrafter"/>
</dbReference>
<evidence type="ECO:0000256" key="1">
    <source>
        <dbReference type="ARBA" id="ARBA00001974"/>
    </source>
</evidence>
<dbReference type="GO" id="GO:0071949">
    <property type="term" value="F:FAD binding"/>
    <property type="evidence" value="ECO:0007669"/>
    <property type="project" value="InterPro"/>
</dbReference>
<dbReference type="InterPro" id="IPR016164">
    <property type="entry name" value="FAD-linked_Oxase-like_C"/>
</dbReference>
<dbReference type="InterPro" id="IPR016171">
    <property type="entry name" value="Vanillyl_alc_oxidase_C-sub2"/>
</dbReference>
<keyword evidence="3" id="KW-0285">Flavoprotein</keyword>
<dbReference type="Gene3D" id="1.10.45.10">
    <property type="entry name" value="Vanillyl-alcohol Oxidase, Chain A, domain 4"/>
    <property type="match status" value="1"/>
</dbReference>
<evidence type="ECO:0000256" key="7">
    <source>
        <dbReference type="ARBA" id="ARBA00038897"/>
    </source>
</evidence>
<gene>
    <name evidence="9" type="ORF">KKC1_26300</name>
</gene>
<dbReference type="FunFam" id="1.10.45.10:FF:000001">
    <property type="entry name" value="D-lactate dehydrogenase mitochondrial"/>
    <property type="match status" value="1"/>
</dbReference>
<name>A0A1Z5HVD0_9FIRM</name>
<dbReference type="InterPro" id="IPR036318">
    <property type="entry name" value="FAD-bd_PCMH-like_sf"/>
</dbReference>
<dbReference type="GO" id="GO:0008720">
    <property type="term" value="F:D-lactate dehydrogenase (NAD+) activity"/>
    <property type="evidence" value="ECO:0007669"/>
    <property type="project" value="TreeGrafter"/>
</dbReference>
<dbReference type="GO" id="GO:0004458">
    <property type="term" value="F:D-lactate dehydrogenase (cytochrome) activity"/>
    <property type="evidence" value="ECO:0007669"/>
    <property type="project" value="UniProtKB-EC"/>
</dbReference>
<dbReference type="Gene3D" id="3.30.465.10">
    <property type="match status" value="1"/>
</dbReference>
<reference evidence="10" key="1">
    <citation type="journal article" date="2017" name="Appl. Environ. Microbiol.">
        <title>Genomic analysis of Calderihabitans maritimus KKC1, a thermophilic hydrogenogenic carboxydotrophic bacterium isolated from marine sediment.</title>
        <authorList>
            <person name="Omae K."/>
            <person name="Yoneda Y."/>
            <person name="Fukuyama Y."/>
            <person name="Yoshida T."/>
            <person name="Sako Y."/>
        </authorList>
    </citation>
    <scope>NUCLEOTIDE SEQUENCE [LARGE SCALE GENOMIC DNA]</scope>
    <source>
        <strain evidence="10">KKC1</strain>
    </source>
</reference>
<dbReference type="PANTHER" id="PTHR11748">
    <property type="entry name" value="D-LACTATE DEHYDROGENASE"/>
    <property type="match status" value="1"/>
</dbReference>
<keyword evidence="10" id="KW-1185">Reference proteome</keyword>
<evidence type="ECO:0000313" key="10">
    <source>
        <dbReference type="Proteomes" id="UP000197032"/>
    </source>
</evidence>
<dbReference type="EC" id="1.1.2.4" evidence="7"/>
<dbReference type="InterPro" id="IPR016166">
    <property type="entry name" value="FAD-bd_PCMH"/>
</dbReference>
<dbReference type="PANTHER" id="PTHR11748:SF111">
    <property type="entry name" value="D-LACTATE DEHYDROGENASE, MITOCHONDRIAL-RELATED"/>
    <property type="match status" value="1"/>
</dbReference>
<evidence type="ECO:0000256" key="5">
    <source>
        <dbReference type="ARBA" id="ARBA00022946"/>
    </source>
</evidence>
<evidence type="ECO:0000256" key="6">
    <source>
        <dbReference type="ARBA" id="ARBA00023002"/>
    </source>
</evidence>
<sequence length="475" mass="51428">MKNQALVKDLVALIGPDKVISEELDLLCYSYDSSFKSRNHRFVPDAVVTPRSTEEVSKIMKYAYANNIPVTPRGAATGETCGAVPVRGGIVLDLSTWDTIEEIDTSNMQAIVRPGVVHANLNKELAKYGLFFPPDPGSSRMCTIGGMVANNSSGLRAVKYGTTENYVLGLEVVLPYGDVIVTGGMKSRAIKNVSGMNLTKLFVGSEGTLGVITRVRLRVWPKPKARGILMAVFPDLEDAPQTVLEVYQAGILPAGIEILDDSAIKAVNEYKPEINLPDAQAILLFELDGNPASVEWEGNEVARIAKKRASQVEWSTDPERMAQLWEGRSVTAAAAARVRPDGSRVFAGEDISVPLSKVTECLRRIKELGEKYGVGVVNYGHIGDGNVHTAPVIDPESPEEIERVEKFADAIHRLAVELGGSTTGEHGVGLVRAPYARLEHGPAVDIMLLIKRALDPKGIMNPGKLLPEEEEARVS</sequence>
<keyword evidence="5" id="KW-0809">Transit peptide</keyword>
<evidence type="ECO:0000259" key="8">
    <source>
        <dbReference type="PROSITE" id="PS51387"/>
    </source>
</evidence>
<dbReference type="EMBL" id="BDGJ01000145">
    <property type="protein sequence ID" value="GAW93499.1"/>
    <property type="molecule type" value="Genomic_DNA"/>
</dbReference>
<comment type="similarity">
    <text evidence="2">Belongs to the FAD-binding oxidoreductase/transferase type 4 family.</text>
</comment>
<dbReference type="AlphaFoldDB" id="A0A1Z5HVD0"/>
<keyword evidence="6" id="KW-0560">Oxidoreductase</keyword>
<dbReference type="Pfam" id="PF02913">
    <property type="entry name" value="FAD-oxidase_C"/>
    <property type="match status" value="1"/>
</dbReference>
<dbReference type="Pfam" id="PF01565">
    <property type="entry name" value="FAD_binding_4"/>
    <property type="match status" value="1"/>
</dbReference>
<evidence type="ECO:0000313" key="9">
    <source>
        <dbReference type="EMBL" id="GAW93499.1"/>
    </source>
</evidence>
<dbReference type="FunFam" id="3.30.70.2740:FF:000001">
    <property type="entry name" value="D-lactate dehydrogenase mitochondrial"/>
    <property type="match status" value="1"/>
</dbReference>
<evidence type="ECO:0000256" key="4">
    <source>
        <dbReference type="ARBA" id="ARBA00022827"/>
    </source>
</evidence>
<dbReference type="InterPro" id="IPR016169">
    <property type="entry name" value="FAD-bd_PCMH_sub2"/>
</dbReference>
<evidence type="ECO:0000256" key="2">
    <source>
        <dbReference type="ARBA" id="ARBA00008000"/>
    </source>
</evidence>
<feature type="domain" description="FAD-binding PCMH-type" evidence="8">
    <location>
        <begin position="40"/>
        <end position="222"/>
    </location>
</feature>